<evidence type="ECO:0000256" key="1">
    <source>
        <dbReference type="SAM" id="MobiDB-lite"/>
    </source>
</evidence>
<dbReference type="Proteomes" id="UP000298218">
    <property type="component" value="Unassembled WGS sequence"/>
</dbReference>
<dbReference type="PANTHER" id="PTHR44240">
    <property type="entry name" value="DNAJ DOMAIN (PROKARYOTIC HEAT SHOCK PROTEIN)-RELATED"/>
    <property type="match status" value="1"/>
</dbReference>
<organism evidence="2 3">
    <name type="scientific">Cryobacterium psychrophilum</name>
    <dbReference type="NCBI Taxonomy" id="41988"/>
    <lineage>
        <taxon>Bacteria</taxon>
        <taxon>Bacillati</taxon>
        <taxon>Actinomycetota</taxon>
        <taxon>Actinomycetes</taxon>
        <taxon>Micrococcales</taxon>
        <taxon>Microbacteriaceae</taxon>
        <taxon>Cryobacterium</taxon>
    </lineage>
</organism>
<feature type="compositionally biased region" description="Low complexity" evidence="1">
    <location>
        <begin position="84"/>
        <end position="101"/>
    </location>
</feature>
<feature type="compositionally biased region" description="Basic residues" evidence="1">
    <location>
        <begin position="102"/>
        <end position="112"/>
    </location>
</feature>
<dbReference type="Gene3D" id="1.10.287.110">
    <property type="entry name" value="DnaJ domain"/>
    <property type="match status" value="1"/>
</dbReference>
<dbReference type="OrthoDB" id="5242140at2"/>
<dbReference type="InterPro" id="IPR011528">
    <property type="entry name" value="NERD"/>
</dbReference>
<evidence type="ECO:0000313" key="3">
    <source>
        <dbReference type="Proteomes" id="UP000298218"/>
    </source>
</evidence>
<name>A0A4Y8KPH1_9MICO</name>
<dbReference type="PRINTS" id="PR00625">
    <property type="entry name" value="JDOMAIN"/>
</dbReference>
<dbReference type="SMART" id="SM00271">
    <property type="entry name" value="DnaJ"/>
    <property type="match status" value="1"/>
</dbReference>
<dbReference type="RefSeq" id="WP_134171583.1">
    <property type="nucleotide sequence ID" value="NZ_SODI01000001.1"/>
</dbReference>
<accession>A0A4Y8KPH1</accession>
<gene>
    <name evidence="2" type="ORF">E3T53_05180</name>
</gene>
<dbReference type="AlphaFoldDB" id="A0A4Y8KPH1"/>
<dbReference type="SUPFAM" id="SSF46565">
    <property type="entry name" value="Chaperone J-domain"/>
    <property type="match status" value="1"/>
</dbReference>
<proteinExistence type="predicted"/>
<keyword evidence="3" id="KW-1185">Reference proteome</keyword>
<dbReference type="InterPro" id="IPR052276">
    <property type="entry name" value="Diphthamide-biosynth_chaperone"/>
</dbReference>
<dbReference type="Pfam" id="PF00226">
    <property type="entry name" value="DnaJ"/>
    <property type="match status" value="1"/>
</dbReference>
<protein>
    <submittedName>
        <fullName evidence="2">Heat-shock protein</fullName>
    </submittedName>
</protein>
<feature type="compositionally biased region" description="Basic and acidic residues" evidence="1">
    <location>
        <begin position="64"/>
        <end position="73"/>
    </location>
</feature>
<evidence type="ECO:0000313" key="2">
    <source>
        <dbReference type="EMBL" id="TFD80473.1"/>
    </source>
</evidence>
<reference evidence="2 3" key="1">
    <citation type="submission" date="2019-03" db="EMBL/GenBank/DDBJ databases">
        <title>Genomics of glacier-inhabiting Cryobacterium strains.</title>
        <authorList>
            <person name="Liu Q."/>
            <person name="Xin Y.-H."/>
        </authorList>
    </citation>
    <scope>NUCLEOTIDE SEQUENCE [LARGE SCALE GENOMIC DNA]</scope>
    <source>
        <strain evidence="2 3">CGMCC 1.4292</strain>
    </source>
</reference>
<dbReference type="PROSITE" id="PS50076">
    <property type="entry name" value="DNAJ_2"/>
    <property type="match status" value="1"/>
</dbReference>
<comment type="caution">
    <text evidence="2">The sequence shown here is derived from an EMBL/GenBank/DDBJ whole genome shotgun (WGS) entry which is preliminary data.</text>
</comment>
<dbReference type="InterPro" id="IPR001623">
    <property type="entry name" value="DnaJ_domain"/>
</dbReference>
<feature type="region of interest" description="Disordered" evidence="1">
    <location>
        <begin position="64"/>
        <end position="112"/>
    </location>
</feature>
<sequence length="316" mass="34266">MHESPAASTPYEVLGVAPSASDDALRRAYRLQLRKTHPDVGGSAAQFHAVQIAWERVGSPESRAAYDRTRVGDPESAMPADPFRTSTTPGSSASSRASKTSLKTRMHGHPGGRVRQQYLNLIREWAGRGTVIDDPYAPSLVRSAPRGIRHTLAKALAEETTAQLVSGLGIGFTAWHDVDSGNGSDKLDHVVLGPAGLFAVLSEDWGGEVQLRRGELVGDEMTDGEDPIRRFQVSAKAFTRQVRVRFTALVVVLPDSALDAPLSVAKRGRHPTVIVIPRSRLNGLLRDGFPGMDRGSFEKVFELRSTLQNGIRFVAT</sequence>
<dbReference type="InterPro" id="IPR036869">
    <property type="entry name" value="J_dom_sf"/>
</dbReference>
<dbReference type="PANTHER" id="PTHR44240:SF10">
    <property type="entry name" value="J DOMAIN-CONTAINING PROTEIN"/>
    <property type="match status" value="1"/>
</dbReference>
<dbReference type="PROSITE" id="PS50965">
    <property type="entry name" value="NERD"/>
    <property type="match status" value="1"/>
</dbReference>
<dbReference type="EMBL" id="SOHQ01000015">
    <property type="protein sequence ID" value="TFD80473.1"/>
    <property type="molecule type" value="Genomic_DNA"/>
</dbReference>
<dbReference type="CDD" id="cd06257">
    <property type="entry name" value="DnaJ"/>
    <property type="match status" value="1"/>
</dbReference>